<dbReference type="Pfam" id="PF13742">
    <property type="entry name" value="tRNA_anti_2"/>
    <property type="match status" value="1"/>
</dbReference>
<dbReference type="NCBIfam" id="TIGR00237">
    <property type="entry name" value="xseA"/>
    <property type="match status" value="1"/>
</dbReference>
<dbReference type="InterPro" id="IPR003753">
    <property type="entry name" value="Exonuc_VII_L"/>
</dbReference>
<dbReference type="GO" id="GO:0006308">
    <property type="term" value="P:DNA catabolic process"/>
    <property type="evidence" value="ECO:0007669"/>
    <property type="project" value="UniProtKB-UniRule"/>
</dbReference>
<keyword evidence="11" id="KW-1185">Reference proteome</keyword>
<comment type="similarity">
    <text evidence="5 6">Belongs to the XseA family.</text>
</comment>
<comment type="subunit">
    <text evidence="5">Heterooligomer composed of large and small subunits.</text>
</comment>
<dbReference type="EC" id="3.1.11.6" evidence="5"/>
<evidence type="ECO:0000256" key="2">
    <source>
        <dbReference type="ARBA" id="ARBA00022722"/>
    </source>
</evidence>
<evidence type="ECO:0000256" key="1">
    <source>
        <dbReference type="ARBA" id="ARBA00022490"/>
    </source>
</evidence>
<dbReference type="Proteomes" id="UP000669239">
    <property type="component" value="Unassembled WGS sequence"/>
</dbReference>
<feature type="domain" description="Exonuclease VII large subunit C-terminal" evidence="7">
    <location>
        <begin position="123"/>
        <end position="414"/>
    </location>
</feature>
<dbReference type="GO" id="GO:0009318">
    <property type="term" value="C:exodeoxyribonuclease VII complex"/>
    <property type="evidence" value="ECO:0007669"/>
    <property type="project" value="UniProtKB-UniRule"/>
</dbReference>
<dbReference type="GO" id="GO:0008855">
    <property type="term" value="F:exodeoxyribonuclease VII activity"/>
    <property type="evidence" value="ECO:0007669"/>
    <property type="project" value="UniProtKB-UniRule"/>
</dbReference>
<evidence type="ECO:0000313" key="9">
    <source>
        <dbReference type="EMBL" id="MCG4748814.1"/>
    </source>
</evidence>
<dbReference type="GO" id="GO:0005737">
    <property type="term" value="C:cytoplasm"/>
    <property type="evidence" value="ECO:0007669"/>
    <property type="project" value="UniProtKB-SubCell"/>
</dbReference>
<reference evidence="9" key="3">
    <citation type="submission" date="2022-01" db="EMBL/GenBank/DDBJ databases">
        <title>Collection of gut derived symbiotic bacterial strains cultured from healthy donors.</title>
        <authorList>
            <person name="Lin H."/>
            <person name="Kohout C."/>
            <person name="Waligurski E."/>
            <person name="Pamer E.G."/>
        </authorList>
    </citation>
    <scope>NUCLEOTIDE SEQUENCE</scope>
    <source>
        <strain evidence="9">DFI.6.55</strain>
    </source>
</reference>
<evidence type="ECO:0000256" key="6">
    <source>
        <dbReference type="RuleBase" id="RU004355"/>
    </source>
</evidence>
<evidence type="ECO:0000313" key="11">
    <source>
        <dbReference type="Proteomes" id="UP000669239"/>
    </source>
</evidence>
<keyword evidence="2 5" id="KW-0540">Nuclease</keyword>
<dbReference type="PANTHER" id="PTHR30008">
    <property type="entry name" value="EXODEOXYRIBONUCLEASE 7 LARGE SUBUNIT"/>
    <property type="match status" value="1"/>
</dbReference>
<keyword evidence="3 5" id="KW-0378">Hydrolase</keyword>
<keyword evidence="1 5" id="KW-0963">Cytoplasm</keyword>
<dbReference type="InterPro" id="IPR020579">
    <property type="entry name" value="Exonuc_VII_lsu_C"/>
</dbReference>
<dbReference type="GeneID" id="97205245"/>
<feature type="domain" description="OB-fold nucleic acid binding" evidence="8">
    <location>
        <begin position="5"/>
        <end position="99"/>
    </location>
</feature>
<comment type="subcellular location">
    <subcellularLocation>
        <location evidence="5 6">Cytoplasm</location>
    </subcellularLocation>
</comment>
<sequence length="428" mass="48123">MASIYTVSQVTAYIRNMFTQDFALNRISIKGEVSNCKYHTSGHIYFTLKDGGSQIAAVMFAGQRKGLAFDLEEGQEVTVTGNVDVYERDGRYQLYAKEITREGRGDLFARFEKLRDELEEMGMFDGCYKQPIPKYARKVGIVTAGTGAAIRDIMNISARRNPYVQLVLYPALVQGERAKHSIVKGIETLDAMGLDVIIVGRGGGSIEDLWAFNEEMVARAIFNCSTPVISAVGHETDVTIADYVADLRAPTPSAAAELAVFDYSQFEEQVRLYSQVLNRSMERKLERLHFRLEQGKMRLKMRSPERQLADRRQRLADIESFLERRIKDKLEQDRRSLEDKRQRLELYMWDGLKAGRHRLALDAGRLDALSPLKKLSGGYGFVTDSRGNAVRSIGQTGTGDRIGISVRDGRIEAQVTGTVAVRLPESEE</sequence>
<evidence type="ECO:0000313" key="12">
    <source>
        <dbReference type="Proteomes" id="UP001299608"/>
    </source>
</evidence>
<evidence type="ECO:0000259" key="8">
    <source>
        <dbReference type="Pfam" id="PF13742"/>
    </source>
</evidence>
<organism evidence="9 12">
    <name type="scientific">Enterocloster aldenensis</name>
    <dbReference type="NCBI Taxonomy" id="358742"/>
    <lineage>
        <taxon>Bacteria</taxon>
        <taxon>Bacillati</taxon>
        <taxon>Bacillota</taxon>
        <taxon>Clostridia</taxon>
        <taxon>Lachnospirales</taxon>
        <taxon>Lachnospiraceae</taxon>
        <taxon>Enterocloster</taxon>
    </lineage>
</organism>
<proteinExistence type="inferred from homology"/>
<comment type="caution">
    <text evidence="9">The sequence shown here is derived from an EMBL/GenBank/DDBJ whole genome shotgun (WGS) entry which is preliminary data.</text>
</comment>
<evidence type="ECO:0000256" key="4">
    <source>
        <dbReference type="ARBA" id="ARBA00022839"/>
    </source>
</evidence>
<dbReference type="PANTHER" id="PTHR30008:SF0">
    <property type="entry name" value="EXODEOXYRIBONUCLEASE 7 LARGE SUBUNIT"/>
    <property type="match status" value="1"/>
</dbReference>
<evidence type="ECO:0000259" key="7">
    <source>
        <dbReference type="Pfam" id="PF02601"/>
    </source>
</evidence>
<keyword evidence="4 5" id="KW-0269">Exonuclease</keyword>
<dbReference type="InterPro" id="IPR025824">
    <property type="entry name" value="OB-fold_nuc-bd_dom"/>
</dbReference>
<dbReference type="Gene3D" id="2.40.50.1010">
    <property type="match status" value="1"/>
</dbReference>
<evidence type="ECO:0000256" key="5">
    <source>
        <dbReference type="HAMAP-Rule" id="MF_00378"/>
    </source>
</evidence>
<protein>
    <recommendedName>
        <fullName evidence="5">Exodeoxyribonuclease 7 large subunit</fullName>
        <ecNumber evidence="5">3.1.11.6</ecNumber>
    </recommendedName>
    <alternativeName>
        <fullName evidence="5">Exodeoxyribonuclease VII large subunit</fullName>
        <shortName evidence="5">Exonuclease VII large subunit</shortName>
    </alternativeName>
</protein>
<dbReference type="EMBL" id="JAAITT010000042">
    <property type="protein sequence ID" value="NSJ51505.1"/>
    <property type="molecule type" value="Genomic_DNA"/>
</dbReference>
<dbReference type="AlphaFoldDB" id="A0AAW5C961"/>
<dbReference type="EMBL" id="JAKNGE010000044">
    <property type="protein sequence ID" value="MCG4748814.1"/>
    <property type="molecule type" value="Genomic_DNA"/>
</dbReference>
<evidence type="ECO:0000256" key="3">
    <source>
        <dbReference type="ARBA" id="ARBA00022801"/>
    </source>
</evidence>
<accession>A0AAW5C961</accession>
<comment type="function">
    <text evidence="5">Bidirectionally degrades single-stranded DNA into large acid-insoluble oligonucleotides, which are then degraded further into small acid-soluble oligonucleotides.</text>
</comment>
<comment type="catalytic activity">
    <reaction evidence="5 6">
        <text>Exonucleolytic cleavage in either 5'- to 3'- or 3'- to 5'-direction to yield nucleoside 5'-phosphates.</text>
        <dbReference type="EC" id="3.1.11.6"/>
    </reaction>
</comment>
<dbReference type="Proteomes" id="UP001299608">
    <property type="component" value="Unassembled WGS sequence"/>
</dbReference>
<gene>
    <name evidence="5 9" type="primary">xseA</name>
    <name evidence="10" type="ORF">G5B36_22735</name>
    <name evidence="9" type="ORF">L0N08_25695</name>
</gene>
<dbReference type="HAMAP" id="MF_00378">
    <property type="entry name" value="Exonuc_7_L"/>
    <property type="match status" value="1"/>
</dbReference>
<name>A0AAW5C961_9FIRM</name>
<reference evidence="10" key="2">
    <citation type="submission" date="2020-02" db="EMBL/GenBank/DDBJ databases">
        <authorList>
            <person name="Littmann E."/>
            <person name="Sorbara M."/>
        </authorList>
    </citation>
    <scope>NUCLEOTIDE SEQUENCE</scope>
    <source>
        <strain evidence="10">MSK.1.17</strain>
    </source>
</reference>
<evidence type="ECO:0000313" key="10">
    <source>
        <dbReference type="EMBL" id="NSJ51505.1"/>
    </source>
</evidence>
<dbReference type="GO" id="GO:0003676">
    <property type="term" value="F:nucleic acid binding"/>
    <property type="evidence" value="ECO:0007669"/>
    <property type="project" value="InterPro"/>
</dbReference>
<dbReference type="Pfam" id="PF02601">
    <property type="entry name" value="Exonuc_VII_L"/>
    <property type="match status" value="1"/>
</dbReference>
<dbReference type="CDD" id="cd04489">
    <property type="entry name" value="ExoVII_LU_OBF"/>
    <property type="match status" value="1"/>
</dbReference>
<dbReference type="RefSeq" id="WP_117561065.1">
    <property type="nucleotide sequence ID" value="NZ_BAABZL010000001.1"/>
</dbReference>
<reference evidence="10 11" key="1">
    <citation type="journal article" date="2020" name="Cell Host Microbe">
        <title>Functional and Genomic Variation between Human-Derived Isolates of Lachnospiraceae Reveals Inter- and Intra-Species Diversity.</title>
        <authorList>
            <person name="Sorbara M.T."/>
            <person name="Littmann E.R."/>
            <person name="Fontana E."/>
            <person name="Moody T.U."/>
            <person name="Kohout C.E."/>
            <person name="Gjonbalaj M."/>
            <person name="Eaton V."/>
            <person name="Seok R."/>
            <person name="Leiner I.M."/>
            <person name="Pamer E.G."/>
        </authorList>
    </citation>
    <scope>NUCLEOTIDE SEQUENCE [LARGE SCALE GENOMIC DNA]</scope>
    <source>
        <strain evidence="10 11">MSK.1.17</strain>
    </source>
</reference>